<organism evidence="1 2">
    <name type="scientific">Tepidibacter thalassicus DSM 15285</name>
    <dbReference type="NCBI Taxonomy" id="1123350"/>
    <lineage>
        <taxon>Bacteria</taxon>
        <taxon>Bacillati</taxon>
        <taxon>Bacillota</taxon>
        <taxon>Clostridia</taxon>
        <taxon>Peptostreptococcales</taxon>
        <taxon>Peptostreptococcaceae</taxon>
        <taxon>Tepidibacter</taxon>
    </lineage>
</organism>
<protein>
    <submittedName>
        <fullName evidence="1">Control of competence regulator ComK, YlbF/YmcA</fullName>
    </submittedName>
</protein>
<dbReference type="Pfam" id="PF06133">
    <property type="entry name" value="Com_YlbF"/>
    <property type="match status" value="1"/>
</dbReference>
<proteinExistence type="predicted"/>
<gene>
    <name evidence="1" type="ORF">SAMN02744040_01829</name>
</gene>
<dbReference type="RefSeq" id="WP_072725740.1">
    <property type="nucleotide sequence ID" value="NZ_FQXH01000022.1"/>
</dbReference>
<dbReference type="InterPro" id="IPR010368">
    <property type="entry name" value="Com_YlbF"/>
</dbReference>
<dbReference type="Gene3D" id="1.20.1500.10">
    <property type="entry name" value="YheA/YmcA-like"/>
    <property type="match status" value="1"/>
</dbReference>
<dbReference type="InterPro" id="IPR023378">
    <property type="entry name" value="YheA/YmcA-like_dom_sf"/>
</dbReference>
<dbReference type="OrthoDB" id="1739595at2"/>
<dbReference type="SUPFAM" id="SSF158622">
    <property type="entry name" value="YheA/YmcA-like"/>
    <property type="match status" value="1"/>
</dbReference>
<keyword evidence="2" id="KW-1185">Reference proteome</keyword>
<dbReference type="Proteomes" id="UP000242520">
    <property type="component" value="Unassembled WGS sequence"/>
</dbReference>
<sequence length="112" mass="13335">MSGKIKTKEFIDSIINTSEFKQLKKAKAAIDKNKDLKKKVDDFRKKQMEIYSSKKTQKDIQFKLNELNRKFQNLSQIKEVNIFLKSTKDFNDMMYRVFEEINNSIESKLNSK</sequence>
<accession>A0A1M5SN65</accession>
<evidence type="ECO:0000313" key="2">
    <source>
        <dbReference type="Proteomes" id="UP000242520"/>
    </source>
</evidence>
<name>A0A1M5SN65_9FIRM</name>
<evidence type="ECO:0000313" key="1">
    <source>
        <dbReference type="EMBL" id="SHH39967.1"/>
    </source>
</evidence>
<dbReference type="AlphaFoldDB" id="A0A1M5SN65"/>
<dbReference type="EMBL" id="FQXH01000022">
    <property type="protein sequence ID" value="SHH39967.1"/>
    <property type="molecule type" value="Genomic_DNA"/>
</dbReference>
<reference evidence="2" key="1">
    <citation type="submission" date="2016-11" db="EMBL/GenBank/DDBJ databases">
        <authorList>
            <person name="Varghese N."/>
            <person name="Submissions S."/>
        </authorList>
    </citation>
    <scope>NUCLEOTIDE SEQUENCE [LARGE SCALE GENOMIC DNA]</scope>
    <source>
        <strain evidence="2">DSM 15285</strain>
    </source>
</reference>